<dbReference type="Proteomes" id="UP000054524">
    <property type="component" value="Unassembled WGS sequence"/>
</dbReference>
<dbReference type="HOGENOM" id="CLU_1796983_0_0_1"/>
<dbReference type="AlphaFoldDB" id="H8ZCQ5"/>
<dbReference type="Proteomes" id="UP000005622">
    <property type="component" value="Unassembled WGS sequence"/>
</dbReference>
<proteinExistence type="predicted"/>
<name>H8ZCQ5_NEMA1</name>
<accession>A0A086J065</accession>
<evidence type="ECO:0000313" key="2">
    <source>
        <dbReference type="EMBL" id="KFG25533.1"/>
    </source>
</evidence>
<evidence type="ECO:0000313" key="3">
    <source>
        <dbReference type="Proteomes" id="UP000054524"/>
    </source>
</evidence>
<reference evidence="2 3" key="3">
    <citation type="journal article" date="2014" name="Genome Announc.">
        <title>Genome Sequence of the Microsporidian Species Nematocida sp1 Strain ERTm6 (ATCC PRA-372).</title>
        <authorList>
            <person name="Bakowski M.A."/>
            <person name="Priest M."/>
            <person name="Young S."/>
            <person name="Cuomo C.A."/>
            <person name="Troemel E.R."/>
        </authorList>
    </citation>
    <scope>NUCLEOTIDE SEQUENCE [LARGE SCALE GENOMIC DNA]</scope>
    <source>
        <strain evidence="2 3">ERTm6</strain>
    </source>
</reference>
<dbReference type="EMBL" id="JH604635">
    <property type="protein sequence ID" value="EHY65891.1"/>
    <property type="molecule type" value="Genomic_DNA"/>
</dbReference>
<protein>
    <submittedName>
        <fullName evidence="1">Uncharacterized protein</fullName>
    </submittedName>
</protein>
<accession>H8ZCQ5</accession>
<reference evidence="2" key="2">
    <citation type="submission" date="2012-10" db="EMBL/GenBank/DDBJ databases">
        <authorList>
            <consortium name="The Broad Institute Genome Sequencing Platform"/>
            <consortium name="The Broad Institute Genome Sequencing Center for Infectious Disease"/>
            <person name="Cuomo C."/>
            <person name="Troemel E."/>
            <person name="Walker B."/>
            <person name="Young S.K."/>
            <person name="Zeng Q."/>
            <person name="Gargeya S."/>
            <person name="Fitzgerald M."/>
            <person name="Haas B."/>
            <person name="Abouelleil A."/>
            <person name="Alvarado L."/>
            <person name="Arachchi H.M."/>
            <person name="Berlin A.M."/>
            <person name="Chapman S.B."/>
            <person name="Goldberg J."/>
            <person name="Griggs A."/>
            <person name="Gujja S."/>
            <person name="Hansen M."/>
            <person name="Howarth C."/>
            <person name="Imamovic A."/>
            <person name="Larimer J."/>
            <person name="McCowan C."/>
            <person name="Murphy C."/>
            <person name="Neiman D."/>
            <person name="Pearson M."/>
            <person name="Priest M."/>
            <person name="Roberts A."/>
            <person name="Saif S."/>
            <person name="Shea T."/>
            <person name="Sisk P."/>
            <person name="Sykes S."/>
            <person name="Wortman J."/>
            <person name="Nusbaum C."/>
            <person name="Birren B."/>
        </authorList>
    </citation>
    <scope>NUCLEOTIDE SEQUENCE</scope>
    <source>
        <strain evidence="2">ERTm6</strain>
    </source>
</reference>
<keyword evidence="3" id="KW-1185">Reference proteome</keyword>
<gene>
    <name evidence="1" type="ORF">NERG_01498</name>
    <name evidence="2" type="ORF">NESG_02311</name>
</gene>
<evidence type="ECO:0000313" key="1">
    <source>
        <dbReference type="EMBL" id="EHY65891.1"/>
    </source>
</evidence>
<dbReference type="EMBL" id="AKIJ01000005">
    <property type="protein sequence ID" value="KFG25533.1"/>
    <property type="molecule type" value="Genomic_DNA"/>
</dbReference>
<reference evidence="1" key="1">
    <citation type="submission" date="2011-03" db="EMBL/GenBank/DDBJ databases">
        <title>The Genome Sequence of Nematocida sp1 strain ERTm2.</title>
        <authorList>
            <consortium name="The Broad Institute Genome Sequencing Platform"/>
            <consortium name="The Broad Institute Genome Sequencing Center for Infectious Disease"/>
            <person name="Cuomo C."/>
            <person name="Troemel E."/>
            <person name="Young S.K."/>
            <person name="Zeng Q."/>
            <person name="Gargeya S."/>
            <person name="Fitzgerald M."/>
            <person name="Haas B."/>
            <person name="Abouelleil A."/>
            <person name="Alvarado L."/>
            <person name="Arachchi H.M."/>
            <person name="Berlin A."/>
            <person name="Brown A."/>
            <person name="Chapman S.B."/>
            <person name="Chen Z."/>
            <person name="Dunbar C."/>
            <person name="Freedman E."/>
            <person name="Gearin G."/>
            <person name="Gellesch M."/>
            <person name="Goldberg J."/>
            <person name="Griggs A."/>
            <person name="Gujja S."/>
            <person name="Heilman E.R."/>
            <person name="Heiman D."/>
            <person name="Howarth C."/>
            <person name="Larson L."/>
            <person name="Lui A."/>
            <person name="MacDonald P.J.P."/>
            <person name="Mehta T."/>
            <person name="Montmayeur A."/>
            <person name="Murphy C."/>
            <person name="Neiman D."/>
            <person name="Pearson M."/>
            <person name="Priest M."/>
            <person name="Roberts A."/>
            <person name="Saif S."/>
            <person name="Shea T."/>
            <person name="Shenoy N."/>
            <person name="Sisk P."/>
            <person name="Stolte C."/>
            <person name="Sykes S."/>
            <person name="White J."/>
            <person name="Yandava C."/>
            <person name="Wortman J."/>
            <person name="Nusbaum C."/>
            <person name="Birren B."/>
        </authorList>
    </citation>
    <scope>NUCLEOTIDE SEQUENCE</scope>
    <source>
        <strain evidence="1">ERTm2</strain>
    </source>
</reference>
<organism evidence="1">
    <name type="scientific">Nematocida ausubeli (strain ATCC PRA-371 / ERTm2)</name>
    <name type="common">Nematode killer fungus</name>
    <dbReference type="NCBI Taxonomy" id="1913371"/>
    <lineage>
        <taxon>Eukaryota</taxon>
        <taxon>Fungi</taxon>
        <taxon>Fungi incertae sedis</taxon>
        <taxon>Microsporidia</taxon>
        <taxon>Nematocida</taxon>
    </lineage>
</organism>
<sequence>MDGPRLVKLKSSFEKMLTQLFAEAQIQEGVKDDINALFTQLLLKYSIPSKLNELDVLLMKPPTPLYDITCPQTISSILASHIAAPSAALSDFLKQETAGVDSELKALKAAEEKVDESLRKSTMEMNRWLEVSESTLAQIKKQTQ</sequence>